<feature type="region of interest" description="Disordered" evidence="1">
    <location>
        <begin position="29"/>
        <end position="48"/>
    </location>
</feature>
<gene>
    <name evidence="3" type="ORF">Tcan_12093</name>
</gene>
<evidence type="ECO:0000256" key="1">
    <source>
        <dbReference type="SAM" id="MobiDB-lite"/>
    </source>
</evidence>
<evidence type="ECO:0000313" key="3">
    <source>
        <dbReference type="EMBL" id="KHN70937.1"/>
    </source>
</evidence>
<name>A0A0B2UP88_TOXCA</name>
<feature type="compositionally biased region" description="Low complexity" evidence="1">
    <location>
        <begin position="35"/>
        <end position="48"/>
    </location>
</feature>
<dbReference type="Proteomes" id="UP000031036">
    <property type="component" value="Unassembled WGS sequence"/>
</dbReference>
<proteinExistence type="predicted"/>
<evidence type="ECO:0000313" key="4">
    <source>
        <dbReference type="Proteomes" id="UP000031036"/>
    </source>
</evidence>
<protein>
    <submittedName>
        <fullName evidence="3">Uncharacterized protein</fullName>
    </submittedName>
</protein>
<sequence>MDETMSIAVRHMRYESAKFKRGLCQGSCSEREVSEPSGSSESAKKSPSVRRCVTYFVAGGLLLATFIVTATFIGLYIYEY</sequence>
<dbReference type="AlphaFoldDB" id="A0A0B2UP88"/>
<dbReference type="EMBL" id="JPKZ01022847">
    <property type="protein sequence ID" value="KHN70937.1"/>
    <property type="molecule type" value="Genomic_DNA"/>
</dbReference>
<keyword evidence="2" id="KW-0472">Membrane</keyword>
<reference evidence="3 4" key="1">
    <citation type="submission" date="2014-11" db="EMBL/GenBank/DDBJ databases">
        <title>Genetic blueprint of the zoonotic pathogen Toxocara canis.</title>
        <authorList>
            <person name="Zhu X.-Q."/>
            <person name="Korhonen P.K."/>
            <person name="Cai H."/>
            <person name="Young N.D."/>
            <person name="Nejsum P."/>
            <person name="von Samson-Himmelstjerna G."/>
            <person name="Boag P.R."/>
            <person name="Tan P."/>
            <person name="Li Q."/>
            <person name="Min J."/>
            <person name="Yang Y."/>
            <person name="Wang X."/>
            <person name="Fang X."/>
            <person name="Hall R.S."/>
            <person name="Hofmann A."/>
            <person name="Sternberg P.W."/>
            <person name="Jex A.R."/>
            <person name="Gasser R.B."/>
        </authorList>
    </citation>
    <scope>NUCLEOTIDE SEQUENCE [LARGE SCALE GENOMIC DNA]</scope>
    <source>
        <strain evidence="3">PN_DK_2014</strain>
    </source>
</reference>
<accession>A0A0B2UP88</accession>
<feature type="transmembrane region" description="Helical" evidence="2">
    <location>
        <begin position="53"/>
        <end position="78"/>
    </location>
</feature>
<keyword evidence="2" id="KW-1133">Transmembrane helix</keyword>
<evidence type="ECO:0000256" key="2">
    <source>
        <dbReference type="SAM" id="Phobius"/>
    </source>
</evidence>
<keyword evidence="4" id="KW-1185">Reference proteome</keyword>
<keyword evidence="2" id="KW-0812">Transmembrane</keyword>
<organism evidence="3 4">
    <name type="scientific">Toxocara canis</name>
    <name type="common">Canine roundworm</name>
    <dbReference type="NCBI Taxonomy" id="6265"/>
    <lineage>
        <taxon>Eukaryota</taxon>
        <taxon>Metazoa</taxon>
        <taxon>Ecdysozoa</taxon>
        <taxon>Nematoda</taxon>
        <taxon>Chromadorea</taxon>
        <taxon>Rhabditida</taxon>
        <taxon>Spirurina</taxon>
        <taxon>Ascaridomorpha</taxon>
        <taxon>Ascaridoidea</taxon>
        <taxon>Toxocaridae</taxon>
        <taxon>Toxocara</taxon>
    </lineage>
</organism>
<comment type="caution">
    <text evidence="3">The sequence shown here is derived from an EMBL/GenBank/DDBJ whole genome shotgun (WGS) entry which is preliminary data.</text>
</comment>